<dbReference type="Gene3D" id="1.20.1250.20">
    <property type="entry name" value="MFS general substrate transporter like domains"/>
    <property type="match status" value="1"/>
</dbReference>
<comment type="caution">
    <text evidence="10">The sequence shown here is derived from an EMBL/GenBank/DDBJ whole genome shotgun (WGS) entry which is preliminary data.</text>
</comment>
<evidence type="ECO:0000313" key="11">
    <source>
        <dbReference type="Proteomes" id="UP000294947"/>
    </source>
</evidence>
<feature type="transmembrane region" description="Helical" evidence="8">
    <location>
        <begin position="323"/>
        <end position="346"/>
    </location>
</feature>
<dbReference type="EMBL" id="SMKW01000074">
    <property type="protein sequence ID" value="TDD39803.1"/>
    <property type="molecule type" value="Genomic_DNA"/>
</dbReference>
<evidence type="ECO:0000256" key="2">
    <source>
        <dbReference type="ARBA" id="ARBA00022448"/>
    </source>
</evidence>
<keyword evidence="11" id="KW-1185">Reference proteome</keyword>
<feature type="domain" description="Major facilitator superfamily (MFS) profile" evidence="9">
    <location>
        <begin position="35"/>
        <end position="498"/>
    </location>
</feature>
<evidence type="ECO:0000259" key="9">
    <source>
        <dbReference type="PROSITE" id="PS50850"/>
    </source>
</evidence>
<evidence type="ECO:0000313" key="10">
    <source>
        <dbReference type="EMBL" id="TDD39803.1"/>
    </source>
</evidence>
<feature type="transmembrane region" description="Helical" evidence="8">
    <location>
        <begin position="129"/>
        <end position="150"/>
    </location>
</feature>
<accession>A0A4R4Y6A3</accession>
<feature type="transmembrane region" description="Helical" evidence="8">
    <location>
        <begin position="221"/>
        <end position="240"/>
    </location>
</feature>
<dbReference type="PROSITE" id="PS50850">
    <property type="entry name" value="MFS"/>
    <property type="match status" value="1"/>
</dbReference>
<dbReference type="GO" id="GO:0005886">
    <property type="term" value="C:plasma membrane"/>
    <property type="evidence" value="ECO:0007669"/>
    <property type="project" value="UniProtKB-SubCell"/>
</dbReference>
<protein>
    <submittedName>
        <fullName evidence="10">MFS transporter</fullName>
    </submittedName>
</protein>
<dbReference type="SUPFAM" id="SSF103473">
    <property type="entry name" value="MFS general substrate transporter"/>
    <property type="match status" value="1"/>
</dbReference>
<evidence type="ECO:0000256" key="8">
    <source>
        <dbReference type="SAM" id="Phobius"/>
    </source>
</evidence>
<keyword evidence="5 8" id="KW-1133">Transmembrane helix</keyword>
<proteinExistence type="predicted"/>
<dbReference type="InterPro" id="IPR011701">
    <property type="entry name" value="MFS"/>
</dbReference>
<organism evidence="10 11">
    <name type="scientific">Saccharopolyspora elongata</name>
    <dbReference type="NCBI Taxonomy" id="2530387"/>
    <lineage>
        <taxon>Bacteria</taxon>
        <taxon>Bacillati</taxon>
        <taxon>Actinomycetota</taxon>
        <taxon>Actinomycetes</taxon>
        <taxon>Pseudonocardiales</taxon>
        <taxon>Pseudonocardiaceae</taxon>
        <taxon>Saccharopolyspora</taxon>
    </lineage>
</organism>
<feature type="transmembrane region" description="Helical" evidence="8">
    <location>
        <begin position="427"/>
        <end position="446"/>
    </location>
</feature>
<dbReference type="OrthoDB" id="102502at2"/>
<dbReference type="Proteomes" id="UP000294947">
    <property type="component" value="Unassembled WGS sequence"/>
</dbReference>
<keyword evidence="3" id="KW-1003">Cell membrane</keyword>
<evidence type="ECO:0000256" key="5">
    <source>
        <dbReference type="ARBA" id="ARBA00022989"/>
    </source>
</evidence>
<dbReference type="InterPro" id="IPR020846">
    <property type="entry name" value="MFS_dom"/>
</dbReference>
<feature type="transmembrane region" description="Helical" evidence="8">
    <location>
        <begin position="380"/>
        <end position="406"/>
    </location>
</feature>
<dbReference type="PANTHER" id="PTHR42718:SF46">
    <property type="entry name" value="BLR6921 PROTEIN"/>
    <property type="match status" value="1"/>
</dbReference>
<gene>
    <name evidence="10" type="ORF">E1288_36425</name>
</gene>
<evidence type="ECO:0000256" key="6">
    <source>
        <dbReference type="ARBA" id="ARBA00023136"/>
    </source>
</evidence>
<feature type="transmembrane region" description="Helical" evidence="8">
    <location>
        <begin position="291"/>
        <end position="317"/>
    </location>
</feature>
<feature type="region of interest" description="Disordered" evidence="7">
    <location>
        <begin position="495"/>
        <end position="517"/>
    </location>
</feature>
<feature type="transmembrane region" description="Helical" evidence="8">
    <location>
        <begin position="101"/>
        <end position="123"/>
    </location>
</feature>
<evidence type="ECO:0000256" key="1">
    <source>
        <dbReference type="ARBA" id="ARBA00004651"/>
    </source>
</evidence>
<keyword evidence="4 8" id="KW-0812">Transmembrane</keyword>
<feature type="transmembrane region" description="Helical" evidence="8">
    <location>
        <begin position="162"/>
        <end position="183"/>
    </location>
</feature>
<evidence type="ECO:0000256" key="3">
    <source>
        <dbReference type="ARBA" id="ARBA00022475"/>
    </source>
</evidence>
<reference evidence="10 11" key="1">
    <citation type="submission" date="2019-03" db="EMBL/GenBank/DDBJ databases">
        <title>Draft genome sequences of novel Actinobacteria.</title>
        <authorList>
            <person name="Sahin N."/>
            <person name="Ay H."/>
            <person name="Saygin H."/>
        </authorList>
    </citation>
    <scope>NUCLEOTIDE SEQUENCE [LARGE SCALE GENOMIC DNA]</scope>
    <source>
        <strain evidence="10 11">7K502</strain>
    </source>
</reference>
<dbReference type="GO" id="GO:0022857">
    <property type="term" value="F:transmembrane transporter activity"/>
    <property type="evidence" value="ECO:0007669"/>
    <property type="project" value="InterPro"/>
</dbReference>
<dbReference type="Gene3D" id="1.20.1720.10">
    <property type="entry name" value="Multidrug resistance protein D"/>
    <property type="match status" value="1"/>
</dbReference>
<evidence type="ECO:0000256" key="7">
    <source>
        <dbReference type="SAM" id="MobiDB-lite"/>
    </source>
</evidence>
<feature type="transmembrane region" description="Helical" evidence="8">
    <location>
        <begin position="189"/>
        <end position="209"/>
    </location>
</feature>
<feature type="transmembrane region" description="Helical" evidence="8">
    <location>
        <begin position="31"/>
        <end position="50"/>
    </location>
</feature>
<evidence type="ECO:0000256" key="4">
    <source>
        <dbReference type="ARBA" id="ARBA00022692"/>
    </source>
</evidence>
<feature type="transmembrane region" description="Helical" evidence="8">
    <location>
        <begin position="70"/>
        <end position="89"/>
    </location>
</feature>
<dbReference type="PANTHER" id="PTHR42718">
    <property type="entry name" value="MAJOR FACILITATOR SUPERFAMILY MULTIDRUG TRANSPORTER MFSC"/>
    <property type="match status" value="1"/>
</dbReference>
<name>A0A4R4Y6A3_9PSEU</name>
<comment type="subcellular location">
    <subcellularLocation>
        <location evidence="1">Cell membrane</location>
        <topology evidence="1">Multi-pass membrane protein</topology>
    </subcellularLocation>
</comment>
<keyword evidence="2" id="KW-0813">Transport</keyword>
<sequence length="517" mass="53829">MDASSADPDENTVLVLPVRGGGPAVDDQLRYAWRVLSVVSIASVLTGLGTSSLNVALPEVSRHFQASSTAASWMLLSFMLATTTLMVFFGRLADLFGRRTMYLTGLAVYTAASLALGFAPTAWTLVGLRVVQAAGGTMLLANSAALLTTAFPRQHLGRGMGIYIASFSVAQLLGPTLGGFLSHRFGWEWVFWSNVPMGLVCLLWGAMVLRPDKGRTGERGVDAPGNILILLCLGSFLLGLSQIGERGLIDPLVLGSFALFVVLAPVFLAVERRRRNPAVDIGLFRDPGYSFGLAAGLLNTIARMAVLLLIALFYQAVQGDDPVAAGLKVLLLPLTTMIASTGSGLLQGRMSTRSIAITGGVLTAVGLVVLAVSVSPTVPYGPIAVGLVLLGTGSGLFMPANATAVMNGLPRNRVGIGNAMRLTAQNIGVMVSTALALALITGPLPVELRADVFAGTISGVSGQAVDQLVLGYRMALLTMTAIAALGVVASAVRGRAPERQAPAPEPARTDAPAQRSR</sequence>
<keyword evidence="6 8" id="KW-0472">Membrane</keyword>
<dbReference type="AlphaFoldDB" id="A0A4R4Y6A3"/>
<feature type="transmembrane region" description="Helical" evidence="8">
    <location>
        <begin position="470"/>
        <end position="492"/>
    </location>
</feature>
<dbReference type="InterPro" id="IPR036259">
    <property type="entry name" value="MFS_trans_sf"/>
</dbReference>
<feature type="transmembrane region" description="Helical" evidence="8">
    <location>
        <begin position="252"/>
        <end position="270"/>
    </location>
</feature>
<dbReference type="CDD" id="cd17321">
    <property type="entry name" value="MFS_MMR_MDR_like"/>
    <property type="match status" value="1"/>
</dbReference>
<dbReference type="Pfam" id="PF07690">
    <property type="entry name" value="MFS_1"/>
    <property type="match status" value="1"/>
</dbReference>
<feature type="transmembrane region" description="Helical" evidence="8">
    <location>
        <begin position="355"/>
        <end position="374"/>
    </location>
</feature>